<dbReference type="RefSeq" id="WP_177057453.1">
    <property type="nucleotide sequence ID" value="NZ_JACAPS010000013.1"/>
</dbReference>
<proteinExistence type="predicted"/>
<comment type="caution">
    <text evidence="2">The sequence shown here is derived from an EMBL/GenBank/DDBJ whole genome shotgun (WGS) entry which is preliminary data.</text>
</comment>
<dbReference type="Proteomes" id="UP000520592">
    <property type="component" value="Unassembled WGS sequence"/>
</dbReference>
<evidence type="ECO:0000313" key="3">
    <source>
        <dbReference type="Proteomes" id="UP000520592"/>
    </source>
</evidence>
<accession>A0A7Y8CI82</accession>
<feature type="signal peptide" evidence="1">
    <location>
        <begin position="1"/>
        <end position="21"/>
    </location>
</feature>
<feature type="chain" id="PRO_5030529823" evidence="1">
    <location>
        <begin position="22"/>
        <end position="97"/>
    </location>
</feature>
<dbReference type="EMBL" id="JACAQD010000006">
    <property type="protein sequence ID" value="NWC31717.1"/>
    <property type="molecule type" value="Genomic_DNA"/>
</dbReference>
<name>A0A7Y8CI82_9PSED</name>
<protein>
    <submittedName>
        <fullName evidence="2">Uncharacterized protein</fullName>
    </submittedName>
</protein>
<dbReference type="AlphaFoldDB" id="A0A7Y8CI82"/>
<keyword evidence="1" id="KW-0732">Signal</keyword>
<gene>
    <name evidence="2" type="ORF">HX876_04920</name>
</gene>
<evidence type="ECO:0000256" key="1">
    <source>
        <dbReference type="SAM" id="SignalP"/>
    </source>
</evidence>
<evidence type="ECO:0000313" key="2">
    <source>
        <dbReference type="EMBL" id="NWC31717.1"/>
    </source>
</evidence>
<sequence>MIAMRLVVLSLALVLSANAFAAPRTLKKGSLVCPSSEAYDKQMKYIAQGVNKLVDDCGLTKKAYQVIVLDLNILSASEVEVIDEGITVWTAHEYLSN</sequence>
<organism evidence="2 3">
    <name type="scientific">Pseudomonas gingeri</name>
    <dbReference type="NCBI Taxonomy" id="117681"/>
    <lineage>
        <taxon>Bacteria</taxon>
        <taxon>Pseudomonadati</taxon>
        <taxon>Pseudomonadota</taxon>
        <taxon>Gammaproteobacteria</taxon>
        <taxon>Pseudomonadales</taxon>
        <taxon>Pseudomonadaceae</taxon>
        <taxon>Pseudomonas</taxon>
    </lineage>
</organism>
<reference evidence="2 3" key="1">
    <citation type="submission" date="2020-04" db="EMBL/GenBank/DDBJ databases">
        <title>Molecular characterization of pseudomonads from Agaricus bisporus reveal novel blotch 2 pathogens in Western Europe.</title>
        <authorList>
            <person name="Taparia T."/>
            <person name="Krijger M."/>
            <person name="Haynes E."/>
            <person name="Elpinstone J.G."/>
            <person name="Noble R."/>
            <person name="Van Der Wolf J."/>
        </authorList>
    </citation>
    <scope>NUCLEOTIDE SEQUENCE [LARGE SCALE GENOMIC DNA]</scope>
    <source>
        <strain evidence="2 3">IPO3737</strain>
    </source>
</reference>